<keyword evidence="4" id="KW-1185">Reference proteome</keyword>
<name>A0A8H5DNR2_9HYPO</name>
<dbReference type="EMBL" id="JABEVY010000552">
    <property type="protein sequence ID" value="KAF5229987.1"/>
    <property type="molecule type" value="Genomic_DNA"/>
</dbReference>
<comment type="caution">
    <text evidence="3">The sequence shown here is derived from an EMBL/GenBank/DDBJ whole genome shotgun (WGS) entry which is preliminary data.</text>
</comment>
<protein>
    <recommendedName>
        <fullName evidence="2">DUF6604 domain-containing protein</fullName>
    </recommendedName>
</protein>
<sequence length="854" mass="95715">MAFDTYISIYQQYKADTDSVATWLANTAKAHGYDAESSLGGAAADAAKKKKKKKGNGNGKGPSRAKSKKKQEKQDPNTKKYIIRVKDFEAMAKHVADTNAVEVPHKTAVALERGIWVRRSFSQKLADSGARRDHRSDATHFHFVEVLEKVRGYLKPIMEAGLFKPEDLDKKTDVKANHPAKGMFDVLNVYTPSEEFLNAPDITPTPAAELETQYTVEEEVTWEDAFFAFTALLRDYDYLGQEIHSLWKKYASGELDLAAVALATNTAFELAHSMEADIKKLMDKFGGTAIFAHQCFDAACQAMGIDKDRKNPGDMYNLAAYGVAKVLTINSMGLFNSYIVGNHDTIIPGGYNGAFGWYNERLGAGGRNNTERWNQDKTALLEVLSGFHLLTTKPGQGDVEDEIVRGMGAALRENKAHPRLWISWALQMYLDIVQGLGDSVGRGYEQFRQESLKIQKALVDLPRTAQRRQVLQVATRWNHDPIFETFQSSAEVGLAPHDSEERSEFHFLRRNPIHCGLLIHHLRSVLHENGVKTAAPSGGLMTITQLYQALRQEGRIPEGQAWEDLEEFWGYQGNPCFFIGDPPRDLEGYYKNYCLCLGTSLTNWAPNRRGTKPTEHNGNAPNMKFDAWVSLSLDNRIRVDNPREPWTTETVGELLTEGRKKAIMDGKGHTQRDLKQKAKEANLEAVPTSPSGLIEQLAQVVNSEIPRISFDYFTMHHIAWSLLTDLKHALTAEVGPSFLNYIPSEDQLPFVVGYVFSTASGHGSDVRERGVGSDRLLNVATEVMDEFLHEGKGKIIKEARETEVEPEEVWDIDVDGSEMWGPRKYKKQQMDQDGHLEAMAGNAEIANIMRLLQM</sequence>
<feature type="domain" description="DUF6604" evidence="2">
    <location>
        <begin position="11"/>
        <end position="279"/>
    </location>
</feature>
<evidence type="ECO:0000313" key="3">
    <source>
        <dbReference type="EMBL" id="KAF5229987.1"/>
    </source>
</evidence>
<dbReference type="AlphaFoldDB" id="A0A8H5DNR2"/>
<proteinExistence type="predicted"/>
<dbReference type="InterPro" id="IPR046539">
    <property type="entry name" value="DUF6604"/>
</dbReference>
<evidence type="ECO:0000313" key="4">
    <source>
        <dbReference type="Proteomes" id="UP000573603"/>
    </source>
</evidence>
<dbReference type="Proteomes" id="UP000573603">
    <property type="component" value="Unassembled WGS sequence"/>
</dbReference>
<evidence type="ECO:0000256" key="1">
    <source>
        <dbReference type="SAM" id="MobiDB-lite"/>
    </source>
</evidence>
<dbReference type="PANTHER" id="PTHR38795">
    <property type="entry name" value="DUF6604 DOMAIN-CONTAINING PROTEIN"/>
    <property type="match status" value="1"/>
</dbReference>
<feature type="region of interest" description="Disordered" evidence="1">
    <location>
        <begin position="35"/>
        <end position="79"/>
    </location>
</feature>
<evidence type="ECO:0000259" key="2">
    <source>
        <dbReference type="Pfam" id="PF20253"/>
    </source>
</evidence>
<organism evidence="3 4">
    <name type="scientific">Fusarium anthophilum</name>
    <dbReference type="NCBI Taxonomy" id="48485"/>
    <lineage>
        <taxon>Eukaryota</taxon>
        <taxon>Fungi</taxon>
        <taxon>Dikarya</taxon>
        <taxon>Ascomycota</taxon>
        <taxon>Pezizomycotina</taxon>
        <taxon>Sordariomycetes</taxon>
        <taxon>Hypocreomycetidae</taxon>
        <taxon>Hypocreales</taxon>
        <taxon>Nectriaceae</taxon>
        <taxon>Fusarium</taxon>
        <taxon>Fusarium fujikuroi species complex</taxon>
    </lineage>
</organism>
<dbReference type="Pfam" id="PF20253">
    <property type="entry name" value="DUF6604"/>
    <property type="match status" value="1"/>
</dbReference>
<reference evidence="3 4" key="1">
    <citation type="journal article" date="2020" name="BMC Genomics">
        <title>Correction to: Identification and distribution of gene clusters required for synthesis of sphingolipid metabolism inhibitors in diverse species of the filamentous fungus Fusarium.</title>
        <authorList>
            <person name="Kim H.S."/>
            <person name="Lohmar J.M."/>
            <person name="Busman M."/>
            <person name="Brown D.W."/>
            <person name="Naumann T.A."/>
            <person name="Divon H.H."/>
            <person name="Lysoe E."/>
            <person name="Uhlig S."/>
            <person name="Proctor R.H."/>
        </authorList>
    </citation>
    <scope>NUCLEOTIDE SEQUENCE [LARGE SCALE GENOMIC DNA]</scope>
    <source>
        <strain evidence="3 4">NRRL 25214</strain>
    </source>
</reference>
<accession>A0A8H5DNR2</accession>
<gene>
    <name evidence="3" type="ORF">FANTH_14034</name>
</gene>
<dbReference type="PANTHER" id="PTHR38795:SF1">
    <property type="entry name" value="DUF6604 DOMAIN-CONTAINING PROTEIN"/>
    <property type="match status" value="1"/>
</dbReference>